<dbReference type="InterPro" id="IPR000184">
    <property type="entry name" value="Bac_surfAg_D15"/>
</dbReference>
<dbReference type="OrthoDB" id="6189026at2"/>
<proteinExistence type="predicted"/>
<evidence type="ECO:0000259" key="4">
    <source>
        <dbReference type="Pfam" id="PF01103"/>
    </source>
</evidence>
<dbReference type="EMBL" id="BBMT01000001">
    <property type="protein sequence ID" value="GAL31882.1"/>
    <property type="molecule type" value="Genomic_DNA"/>
</dbReference>
<dbReference type="Pfam" id="PF01103">
    <property type="entry name" value="Omp85"/>
    <property type="match status" value="1"/>
</dbReference>
<accession>A0A090TKJ5</accession>
<evidence type="ECO:0000256" key="1">
    <source>
        <dbReference type="ARBA" id="ARBA00004370"/>
    </source>
</evidence>
<evidence type="ECO:0000313" key="5">
    <source>
        <dbReference type="EMBL" id="GAL31882.1"/>
    </source>
</evidence>
<keyword evidence="3" id="KW-0732">Signal</keyword>
<feature type="domain" description="Bacterial surface antigen (D15)" evidence="4">
    <location>
        <begin position="218"/>
        <end position="422"/>
    </location>
</feature>
<evidence type="ECO:0000256" key="2">
    <source>
        <dbReference type="ARBA" id="ARBA00023136"/>
    </source>
</evidence>
<dbReference type="Proteomes" id="UP000029224">
    <property type="component" value="Unassembled WGS sequence"/>
</dbReference>
<feature type="chain" id="PRO_5001864512" description="Bacterial surface antigen (D15) domain-containing protein" evidence="3">
    <location>
        <begin position="25"/>
        <end position="440"/>
    </location>
</feature>
<organism evidence="5 6">
    <name type="scientific">Vibrio maritimus</name>
    <dbReference type="NCBI Taxonomy" id="990268"/>
    <lineage>
        <taxon>Bacteria</taxon>
        <taxon>Pseudomonadati</taxon>
        <taxon>Pseudomonadota</taxon>
        <taxon>Gammaproteobacteria</taxon>
        <taxon>Vibrionales</taxon>
        <taxon>Vibrionaceae</taxon>
        <taxon>Vibrio</taxon>
    </lineage>
</organism>
<comment type="subcellular location">
    <subcellularLocation>
        <location evidence="1">Membrane</location>
    </subcellularLocation>
</comment>
<protein>
    <recommendedName>
        <fullName evidence="4">Bacterial surface antigen (D15) domain-containing protein</fullName>
    </recommendedName>
</protein>
<evidence type="ECO:0000313" key="6">
    <source>
        <dbReference type="Proteomes" id="UP000029224"/>
    </source>
</evidence>
<reference evidence="5 6" key="2">
    <citation type="submission" date="2014-09" db="EMBL/GenBank/DDBJ databases">
        <authorList>
            <consortium name="NBRP consortium"/>
            <person name="Sawabe T."/>
            <person name="Meirelles P."/>
            <person name="Nakanishi M."/>
            <person name="Sayaka M."/>
            <person name="Hattori M."/>
            <person name="Ohkuma M."/>
        </authorList>
    </citation>
    <scope>NUCLEOTIDE SEQUENCE [LARGE SCALE GENOMIC DNA]</scope>
    <source>
        <strain evidence="5 6">JCM 19240</strain>
    </source>
</reference>
<name>A0A090TKJ5_9VIBR</name>
<keyword evidence="6" id="KW-1185">Reference proteome</keyword>
<feature type="signal peptide" evidence="3">
    <location>
        <begin position="1"/>
        <end position="24"/>
    </location>
</feature>
<dbReference type="AlphaFoldDB" id="A0A090TKJ5"/>
<dbReference type="Gene3D" id="2.40.160.50">
    <property type="entry name" value="membrane protein fhac: a member of the omp85/tpsb transporter family"/>
    <property type="match status" value="1"/>
</dbReference>
<keyword evidence="2" id="KW-0472">Membrane</keyword>
<gene>
    <name evidence="5" type="ORF">JCM19240_5313</name>
</gene>
<sequence length="440" mass="49091">MTYRRLLGLVTALTCSLNATLAQAAVPTSVKSRIDRQETPDRIRESMVLPYLFSTETMGLNVGVGGMIKGIHQDQMTIGGTVFGGDTSHAIAGGVWNYMIPGTERVFLSAYGMFGYYPQQRAYTAGTESYPPGSTLPGSNGSSNDQFFQADGASNWFDIKMEYVLPIGSTRNDGRVDYEIRNGLLVSEPSGGKEWNPMESGSTIFVTRQFNRYQSFEFNQGTLDGTIHAMEFGLLYDNTDFAPNPSYGSRQYVATSHDWGWFESKQQWSFHELDMSKYFSLGKSDWASQRVIALNFWTGISPTWEVNTDQQGNRVVNGNPPYNEGATLGGFTRLRGYDNNRFHDKAVLYGAAEYRYTLAYNPLKEVSWLDFLRVDWIQLVGFVEVGRVGSAYTANELLTDLKYDAGGSVRALMAGLVVRADLAKSPESTNFWIMVDHPSR</sequence>
<reference evidence="5 6" key="1">
    <citation type="submission" date="2014-09" db="EMBL/GenBank/DDBJ databases">
        <title>Vibrio maritimus JCM 19240. (C210) whole genome shotgun sequence.</title>
        <authorList>
            <person name="Sawabe T."/>
            <person name="Meirelles P."/>
            <person name="Nakanishi M."/>
            <person name="Sayaka M."/>
            <person name="Hattori M."/>
            <person name="Ohkuma M."/>
        </authorList>
    </citation>
    <scope>NUCLEOTIDE SEQUENCE [LARGE SCALE GENOMIC DNA]</scope>
    <source>
        <strain evidence="5 6">JCM 19240</strain>
    </source>
</reference>
<comment type="caution">
    <text evidence="5">The sequence shown here is derived from an EMBL/GenBank/DDBJ whole genome shotgun (WGS) entry which is preliminary data.</text>
</comment>
<dbReference type="GO" id="GO:0019867">
    <property type="term" value="C:outer membrane"/>
    <property type="evidence" value="ECO:0007669"/>
    <property type="project" value="InterPro"/>
</dbReference>
<evidence type="ECO:0000256" key="3">
    <source>
        <dbReference type="SAM" id="SignalP"/>
    </source>
</evidence>